<dbReference type="InterPro" id="IPR000504">
    <property type="entry name" value="RRM_dom"/>
</dbReference>
<dbReference type="SMART" id="SM00360">
    <property type="entry name" value="RRM"/>
    <property type="match status" value="1"/>
</dbReference>
<proteinExistence type="predicted"/>
<dbReference type="PROSITE" id="PS50102">
    <property type="entry name" value="RRM"/>
    <property type="match status" value="1"/>
</dbReference>
<keyword evidence="3" id="KW-0694">RNA-binding</keyword>
<comment type="caution">
    <text evidence="6">The sequence shown here is derived from an EMBL/GenBank/DDBJ whole genome shotgun (WGS) entry which is preliminary data.</text>
</comment>
<evidence type="ECO:0000256" key="2">
    <source>
        <dbReference type="ARBA" id="ARBA00023242"/>
    </source>
</evidence>
<dbReference type="PANTHER" id="PTHR13952:SF6">
    <property type="entry name" value="U11_U12 SMALL NUCLEAR RIBONUCLEOPROTEIN 35 KDA PROTEIN"/>
    <property type="match status" value="1"/>
</dbReference>
<keyword evidence="2" id="KW-0539">Nucleus</keyword>
<dbReference type="InterPro" id="IPR051183">
    <property type="entry name" value="U1_U11-U12_snRNP_70-35kDa"/>
</dbReference>
<evidence type="ECO:0000259" key="5">
    <source>
        <dbReference type="PROSITE" id="PS50102"/>
    </source>
</evidence>
<sequence length="348" mass="40924">MESVSDQVTKVDVGYEIPTWNNWTPLAKFYHPLQAGSIDGTDTLPHDKAVSRAMEAKYKPNKRVSGDPDKTLFVGKLSKDTRENTVYKVFAKCGELVRCRLIRDVVTGFSKGYAFVEYRSERGANVAWRELHNHKIDGSTVLVEYEAARTLKGWIPRRLGGGFGGKKESGQLRFGGRDRPFRRPIPTDQDGKQHKYLRGSRDHEGARSAREDYRDSYRERRWESSRAERERDGYREKRDRDSSRSSSHYRDRDDDSDVARDWQRYRERDSDRTRDSERSRDIERSRDSERSRDRGGERYKDRGRHRDSEGYRSKDRHSHRDKDRESYETSRKNNDTYCNTDQEEGEIG</sequence>
<evidence type="ECO:0000313" key="7">
    <source>
        <dbReference type="Proteomes" id="UP001159427"/>
    </source>
</evidence>
<feature type="compositionally biased region" description="Basic and acidic residues" evidence="4">
    <location>
        <begin position="189"/>
        <end position="334"/>
    </location>
</feature>
<dbReference type="EMBL" id="CALNXI010000231">
    <property type="protein sequence ID" value="CAH3022729.1"/>
    <property type="molecule type" value="Genomic_DNA"/>
</dbReference>
<dbReference type="SUPFAM" id="SSF54928">
    <property type="entry name" value="RNA-binding domain, RBD"/>
    <property type="match status" value="1"/>
</dbReference>
<feature type="domain" description="RRM" evidence="5">
    <location>
        <begin position="70"/>
        <end position="148"/>
    </location>
</feature>
<accession>A0ABN8LZI6</accession>
<name>A0ABN8LZI6_9CNID</name>
<evidence type="ECO:0000256" key="1">
    <source>
        <dbReference type="ARBA" id="ARBA00004123"/>
    </source>
</evidence>
<evidence type="ECO:0000256" key="4">
    <source>
        <dbReference type="SAM" id="MobiDB-lite"/>
    </source>
</evidence>
<dbReference type="PANTHER" id="PTHR13952">
    <property type="entry name" value="U1 SMALL NUCLEAR RIBONUCLEOPROTEIN 70 KD"/>
    <property type="match status" value="1"/>
</dbReference>
<evidence type="ECO:0000313" key="6">
    <source>
        <dbReference type="EMBL" id="CAH3022729.1"/>
    </source>
</evidence>
<keyword evidence="7" id="KW-1185">Reference proteome</keyword>
<feature type="compositionally biased region" description="Basic and acidic residues" evidence="4">
    <location>
        <begin position="166"/>
        <end position="181"/>
    </location>
</feature>
<comment type="subcellular location">
    <subcellularLocation>
        <location evidence="1">Nucleus</location>
    </subcellularLocation>
</comment>
<dbReference type="Gene3D" id="3.30.70.330">
    <property type="match status" value="1"/>
</dbReference>
<dbReference type="InterPro" id="IPR035979">
    <property type="entry name" value="RBD_domain_sf"/>
</dbReference>
<dbReference type="InterPro" id="IPR012677">
    <property type="entry name" value="Nucleotide-bd_a/b_plait_sf"/>
</dbReference>
<organism evidence="6 7">
    <name type="scientific">Porites evermanni</name>
    <dbReference type="NCBI Taxonomy" id="104178"/>
    <lineage>
        <taxon>Eukaryota</taxon>
        <taxon>Metazoa</taxon>
        <taxon>Cnidaria</taxon>
        <taxon>Anthozoa</taxon>
        <taxon>Hexacorallia</taxon>
        <taxon>Scleractinia</taxon>
        <taxon>Fungiina</taxon>
        <taxon>Poritidae</taxon>
        <taxon>Porites</taxon>
    </lineage>
</organism>
<protein>
    <recommendedName>
        <fullName evidence="5">RRM domain-containing protein</fullName>
    </recommendedName>
</protein>
<reference evidence="6 7" key="1">
    <citation type="submission" date="2022-05" db="EMBL/GenBank/DDBJ databases">
        <authorList>
            <consortium name="Genoscope - CEA"/>
            <person name="William W."/>
        </authorList>
    </citation>
    <scope>NUCLEOTIDE SEQUENCE [LARGE SCALE GENOMIC DNA]</scope>
</reference>
<dbReference type="Proteomes" id="UP001159427">
    <property type="component" value="Unassembled WGS sequence"/>
</dbReference>
<feature type="region of interest" description="Disordered" evidence="4">
    <location>
        <begin position="166"/>
        <end position="348"/>
    </location>
</feature>
<gene>
    <name evidence="6" type="ORF">PEVE_00016648</name>
</gene>
<evidence type="ECO:0000256" key="3">
    <source>
        <dbReference type="PROSITE-ProRule" id="PRU00176"/>
    </source>
</evidence>
<dbReference type="Pfam" id="PF00076">
    <property type="entry name" value="RRM_1"/>
    <property type="match status" value="1"/>
</dbReference>